<protein>
    <recommendedName>
        <fullName evidence="2">CARDB domain-containing protein</fullName>
    </recommendedName>
</protein>
<feature type="domain" description="CARDB" evidence="2">
    <location>
        <begin position="140"/>
        <end position="260"/>
    </location>
</feature>
<proteinExistence type="predicted"/>
<feature type="region of interest" description="Disordered" evidence="1">
    <location>
        <begin position="318"/>
        <end position="337"/>
    </location>
</feature>
<evidence type="ECO:0000259" key="2">
    <source>
        <dbReference type="Pfam" id="PF07705"/>
    </source>
</evidence>
<reference evidence="3 4" key="1">
    <citation type="submission" date="2020-05" db="EMBL/GenBank/DDBJ databases">
        <authorList>
            <person name="Whitworth D."/>
        </authorList>
    </citation>
    <scope>NUCLEOTIDE SEQUENCE [LARGE SCALE GENOMIC DNA]</scope>
    <source>
        <strain evidence="3 4">AB043B</strain>
    </source>
</reference>
<dbReference type="Gene3D" id="2.60.40.10">
    <property type="entry name" value="Immunoglobulins"/>
    <property type="match status" value="7"/>
</dbReference>
<evidence type="ECO:0000256" key="1">
    <source>
        <dbReference type="SAM" id="MobiDB-lite"/>
    </source>
</evidence>
<dbReference type="Proteomes" id="UP000563426">
    <property type="component" value="Unassembled WGS sequence"/>
</dbReference>
<dbReference type="RefSeq" id="WP_272491479.1">
    <property type="nucleotide sequence ID" value="NZ_JABFJV010000394.1"/>
</dbReference>
<evidence type="ECO:0000313" key="3">
    <source>
        <dbReference type="EMBL" id="NOK38976.1"/>
    </source>
</evidence>
<organism evidence="3 4">
    <name type="scientific">Corallococcus exercitus</name>
    <dbReference type="NCBI Taxonomy" id="2316736"/>
    <lineage>
        <taxon>Bacteria</taxon>
        <taxon>Pseudomonadati</taxon>
        <taxon>Myxococcota</taxon>
        <taxon>Myxococcia</taxon>
        <taxon>Myxococcales</taxon>
        <taxon>Cystobacterineae</taxon>
        <taxon>Myxococcaceae</taxon>
        <taxon>Corallococcus</taxon>
    </lineage>
</organism>
<dbReference type="EMBL" id="JABFJV010000394">
    <property type="protein sequence ID" value="NOK38976.1"/>
    <property type="molecule type" value="Genomic_DNA"/>
</dbReference>
<comment type="caution">
    <text evidence="3">The sequence shown here is derived from an EMBL/GenBank/DDBJ whole genome shotgun (WGS) entry which is preliminary data.</text>
</comment>
<name>A0A7Y4NWH4_9BACT</name>
<feature type="non-terminal residue" evidence="3">
    <location>
        <position position="935"/>
    </location>
</feature>
<keyword evidence="4" id="KW-1185">Reference proteome</keyword>
<evidence type="ECO:0000313" key="4">
    <source>
        <dbReference type="Proteomes" id="UP000563426"/>
    </source>
</evidence>
<accession>A0A7Y4NWH4</accession>
<dbReference type="InterPro" id="IPR013783">
    <property type="entry name" value="Ig-like_fold"/>
</dbReference>
<sequence length="935" mass="96837">MDHGSDLIITQLRAPDSVRFGAPFTATVKVCNQGSEATYAQNGGAVLVDVYLSTTSTLEVPVPNAPPSPEIRTVGEVDVGPLEAHECVTRAVTATALPPMEQPATSFYLGAGIDTLQSVAELDETNNGFVRGLMGVGLGPDLVVTEVKTPASVKPGGAFLADVRVCNVGTDDSSFSNVALYTSTLDTLSLPSQGAPVATQVPVGSVPVPPLEAGRCLTVRTQALAQVPPAASQPGQPLYVGAIVDPSASLTELREDNNTRVMGRLGVGDGPDLVVTDVTGPMNVALGMPFPFSGSVTVCNVGTQQAQGVHADVLLSTEPTLPASPQPGSQTEHGVAQAQAPGLDAGRCVTLPVSGTSYPAFQPGTPLYLGARVDWAQSAPELRVDNNTFIKGAVGEGHGPDLVVRSMKGPTNLPDSYSFPAEAQVCNVGTGDLYGSAYLELFLATEAELTIPPMSGPYPIQTQAPLGGTTVFSLSAGQCQTVAVNADRHLPQGAQPGQPLYLGAAIDTFSHVQELNEDNNTFIQGLVGTGPEADLVITDVRAPANLTDGQAFTATYKVCNRGNALAHDYGVSLFLSTETEPPVSRPPPAPPVYAEPPRAHAFLGRALPYAALEAGQCTTESSTFHAMRPPDAMPSPFARSLNLSAVVDLPQPEPRTDNNGFAAGIVGLGSGPDLVITELQGPASVRPVERFTTTVKVCNVGTGMMNGGAYVDVYASVDDTLPAPDPLAPLNPLPMGSHRIVGSAMVPPLSAGACATRQITGWAELPPLAIPSRPLYLGAITYQAPQAQELRLDNNTRVAGPLSVGNGPDLVVTSVEAPDTVAPWEPFATTVRVCNVGTDSVSSTEVALVMSAEETWTLPPQGLPGPYTNDPSQYVAGFLNVAPLQAGQCVSTLGMLSVAQLPGASPGQPLYLSAAVDPFQGRAELREDNNVFVKG</sequence>
<feature type="domain" description="CARDB" evidence="2">
    <location>
        <begin position="5"/>
        <end position="129"/>
    </location>
</feature>
<dbReference type="InterPro" id="IPR011635">
    <property type="entry name" value="CARDB"/>
</dbReference>
<gene>
    <name evidence="3" type="ORF">HMI49_37900</name>
</gene>
<dbReference type="Pfam" id="PF07705">
    <property type="entry name" value="CARDB"/>
    <property type="match status" value="2"/>
</dbReference>
<dbReference type="AlphaFoldDB" id="A0A7Y4NWH4"/>